<keyword evidence="4 7" id="KW-1133">Transmembrane helix</keyword>
<organism evidence="8 9">
    <name type="scientific">Natronospira bacteriovora</name>
    <dbReference type="NCBI Taxonomy" id="3069753"/>
    <lineage>
        <taxon>Bacteria</taxon>
        <taxon>Pseudomonadati</taxon>
        <taxon>Pseudomonadota</taxon>
        <taxon>Gammaproteobacteria</taxon>
        <taxon>Natronospirales</taxon>
        <taxon>Natronospiraceae</taxon>
        <taxon>Natronospira</taxon>
    </lineage>
</organism>
<evidence type="ECO:0000256" key="6">
    <source>
        <dbReference type="ARBA" id="ARBA00023306"/>
    </source>
</evidence>
<evidence type="ECO:0000256" key="2">
    <source>
        <dbReference type="ARBA" id="ARBA00022618"/>
    </source>
</evidence>
<dbReference type="PANTHER" id="PTHR37485:SF1">
    <property type="entry name" value="CELL DIVISION PROTEIN FTSB"/>
    <property type="match status" value="1"/>
</dbReference>
<keyword evidence="6 7" id="KW-0131">Cell cycle</keyword>
<dbReference type="Pfam" id="PF04977">
    <property type="entry name" value="DivIC"/>
    <property type="match status" value="1"/>
</dbReference>
<name>A0ABU0W2Y8_9GAMM</name>
<feature type="coiled-coil region" evidence="7">
    <location>
        <begin position="29"/>
        <end position="70"/>
    </location>
</feature>
<proteinExistence type="inferred from homology"/>
<dbReference type="InterPro" id="IPR023081">
    <property type="entry name" value="Cell_div_FtsB"/>
</dbReference>
<dbReference type="NCBIfam" id="NF002058">
    <property type="entry name" value="PRK00888.1"/>
    <property type="match status" value="1"/>
</dbReference>
<comment type="subunit">
    <text evidence="7">Part of a complex composed of FtsB, FtsL and FtsQ.</text>
</comment>
<evidence type="ECO:0000256" key="5">
    <source>
        <dbReference type="ARBA" id="ARBA00023136"/>
    </source>
</evidence>
<comment type="caution">
    <text evidence="8">The sequence shown here is derived from an EMBL/GenBank/DDBJ whole genome shotgun (WGS) entry which is preliminary data.</text>
</comment>
<keyword evidence="1 7" id="KW-1003">Cell membrane</keyword>
<evidence type="ECO:0000256" key="1">
    <source>
        <dbReference type="ARBA" id="ARBA00022475"/>
    </source>
</evidence>
<evidence type="ECO:0000313" key="9">
    <source>
        <dbReference type="Proteomes" id="UP001239019"/>
    </source>
</evidence>
<feature type="topological domain" description="Cytoplasmic" evidence="7">
    <location>
        <begin position="1"/>
        <end position="3"/>
    </location>
</feature>
<keyword evidence="3 7" id="KW-0812">Transmembrane</keyword>
<evidence type="ECO:0000256" key="3">
    <source>
        <dbReference type="ARBA" id="ARBA00022692"/>
    </source>
</evidence>
<reference evidence="8 9" key="1">
    <citation type="submission" date="2023-08" db="EMBL/GenBank/DDBJ databases">
        <title>Whole-genome sequencing of halo(alkali)philic microorganisms from hypersaline lakes.</title>
        <authorList>
            <person name="Sorokin D.Y."/>
            <person name="Abbas B."/>
            <person name="Merkel A.Y."/>
        </authorList>
    </citation>
    <scope>NUCLEOTIDE SEQUENCE [LARGE SCALE GENOMIC DNA]</scope>
    <source>
        <strain evidence="8 9">AB-CW4</strain>
    </source>
</reference>
<dbReference type="EMBL" id="JAVDDT010000001">
    <property type="protein sequence ID" value="MDQ2068324.1"/>
    <property type="molecule type" value="Genomic_DNA"/>
</dbReference>
<keyword evidence="7" id="KW-0997">Cell inner membrane</keyword>
<comment type="function">
    <text evidence="7">Essential cell division protein. May link together the upstream cell division proteins, which are predominantly cytoplasmic, with the downstream cell division proteins, which are predominantly periplasmic.</text>
</comment>
<dbReference type="RefSeq" id="WP_306726814.1">
    <property type="nucleotide sequence ID" value="NZ_JAVDDT010000001.1"/>
</dbReference>
<evidence type="ECO:0000313" key="8">
    <source>
        <dbReference type="EMBL" id="MDQ2068324.1"/>
    </source>
</evidence>
<gene>
    <name evidence="7 8" type="primary">ftsB</name>
    <name evidence="8" type="ORF">RBH19_00365</name>
</gene>
<dbReference type="Proteomes" id="UP001239019">
    <property type="component" value="Unassembled WGS sequence"/>
</dbReference>
<feature type="topological domain" description="Periplasmic" evidence="7">
    <location>
        <begin position="22"/>
        <end position="103"/>
    </location>
</feature>
<dbReference type="InterPro" id="IPR007060">
    <property type="entry name" value="FtsL/DivIC"/>
</dbReference>
<keyword evidence="2 7" id="KW-0132">Cell division</keyword>
<dbReference type="GO" id="GO:0051301">
    <property type="term" value="P:cell division"/>
    <property type="evidence" value="ECO:0007669"/>
    <property type="project" value="UniProtKB-KW"/>
</dbReference>
<comment type="similarity">
    <text evidence="7">Belongs to the FtsB family.</text>
</comment>
<sequence>MRVILSILLLLLLILQVQLWSGRGGLPEIWSLREQIREQEAENRRLQARNEALEAEVRNLREGLDAIEERARTELGLVREDEIFFEVIELDRPLRELEQDDNG</sequence>
<comment type="subcellular location">
    <subcellularLocation>
        <location evidence="7">Cell inner membrane</location>
        <topology evidence="7">Single-pass type II membrane protein</topology>
    </subcellularLocation>
    <text evidence="7">Localizes to the division septum.</text>
</comment>
<accession>A0ABU0W2Y8</accession>
<keyword evidence="5 7" id="KW-0472">Membrane</keyword>
<dbReference type="HAMAP" id="MF_00599">
    <property type="entry name" value="FtsB"/>
    <property type="match status" value="1"/>
</dbReference>
<keyword evidence="7" id="KW-0175">Coiled coil</keyword>
<evidence type="ECO:0000256" key="4">
    <source>
        <dbReference type="ARBA" id="ARBA00022989"/>
    </source>
</evidence>
<evidence type="ECO:0000256" key="7">
    <source>
        <dbReference type="HAMAP-Rule" id="MF_00599"/>
    </source>
</evidence>
<protein>
    <recommendedName>
        <fullName evidence="7">Cell division protein FtsB</fullName>
    </recommendedName>
</protein>
<keyword evidence="9" id="KW-1185">Reference proteome</keyword>
<dbReference type="PANTHER" id="PTHR37485">
    <property type="entry name" value="CELL DIVISION PROTEIN FTSB"/>
    <property type="match status" value="1"/>
</dbReference>